<dbReference type="SUPFAM" id="SSF51735">
    <property type="entry name" value="NAD(P)-binding Rossmann-fold domains"/>
    <property type="match status" value="2"/>
</dbReference>
<dbReference type="NCBIfam" id="NF007031">
    <property type="entry name" value="PRK09496.1-2"/>
    <property type="match status" value="1"/>
</dbReference>
<keyword evidence="7" id="KW-0406">Ion transport</keyword>
<keyword evidence="4" id="KW-0677">Repeat</keyword>
<dbReference type="FunFam" id="3.40.50.720:FF:000042">
    <property type="entry name" value="Trk system potassium transporter TrkA"/>
    <property type="match status" value="1"/>
</dbReference>
<accession>A0A1I2H0S7</accession>
<dbReference type="InterPro" id="IPR050721">
    <property type="entry name" value="Trk_Ktr_HKT_K-transport"/>
</dbReference>
<evidence type="ECO:0000259" key="8">
    <source>
        <dbReference type="PROSITE" id="PS51201"/>
    </source>
</evidence>
<dbReference type="Pfam" id="PF02080">
    <property type="entry name" value="TrkA_C"/>
    <property type="match status" value="2"/>
</dbReference>
<organism evidence="10 11">
    <name type="scientific">Fontimonas thermophila</name>
    <dbReference type="NCBI Taxonomy" id="1076937"/>
    <lineage>
        <taxon>Bacteria</taxon>
        <taxon>Pseudomonadati</taxon>
        <taxon>Pseudomonadota</taxon>
        <taxon>Gammaproteobacteria</taxon>
        <taxon>Nevskiales</taxon>
        <taxon>Nevskiaceae</taxon>
        <taxon>Fontimonas</taxon>
    </lineage>
</organism>
<proteinExistence type="predicted"/>
<dbReference type="PANTHER" id="PTHR43833">
    <property type="entry name" value="POTASSIUM CHANNEL PROTEIN 2-RELATED-RELATED"/>
    <property type="match status" value="1"/>
</dbReference>
<protein>
    <recommendedName>
        <fullName evidence="1">Trk system potassium uptake protein TrkA</fullName>
    </recommendedName>
</protein>
<gene>
    <name evidence="10" type="ORF">SAMN04488120_10159</name>
</gene>
<dbReference type="PROSITE" id="PS51202">
    <property type="entry name" value="RCK_C"/>
    <property type="match status" value="2"/>
</dbReference>
<reference evidence="10 11" key="1">
    <citation type="submission" date="2016-10" db="EMBL/GenBank/DDBJ databases">
        <authorList>
            <person name="de Groot N.N."/>
        </authorList>
    </citation>
    <scope>NUCLEOTIDE SEQUENCE [LARGE SCALE GENOMIC DNA]</scope>
    <source>
        <strain evidence="10 11">DSM 23609</strain>
    </source>
</reference>
<dbReference type="InterPro" id="IPR036291">
    <property type="entry name" value="NAD(P)-bd_dom_sf"/>
</dbReference>
<evidence type="ECO:0000256" key="7">
    <source>
        <dbReference type="ARBA" id="ARBA00023065"/>
    </source>
</evidence>
<dbReference type="EMBL" id="FOOC01000001">
    <property type="protein sequence ID" value="SFF22993.1"/>
    <property type="molecule type" value="Genomic_DNA"/>
</dbReference>
<name>A0A1I2H0S7_9GAMM</name>
<feature type="domain" description="RCK N-terminal" evidence="8">
    <location>
        <begin position="231"/>
        <end position="348"/>
    </location>
</feature>
<keyword evidence="2" id="KW-0813">Transport</keyword>
<dbReference type="Proteomes" id="UP000199771">
    <property type="component" value="Unassembled WGS sequence"/>
</dbReference>
<dbReference type="OrthoDB" id="9775180at2"/>
<dbReference type="Gene3D" id="3.40.50.720">
    <property type="entry name" value="NAD(P)-binding Rossmann-like Domain"/>
    <property type="match status" value="2"/>
</dbReference>
<feature type="domain" description="RCK C-terminal" evidence="9">
    <location>
        <begin position="142"/>
        <end position="226"/>
    </location>
</feature>
<evidence type="ECO:0000256" key="2">
    <source>
        <dbReference type="ARBA" id="ARBA00022448"/>
    </source>
</evidence>
<dbReference type="RefSeq" id="WP_091529827.1">
    <property type="nucleotide sequence ID" value="NZ_FOOC01000001.1"/>
</dbReference>
<evidence type="ECO:0000313" key="11">
    <source>
        <dbReference type="Proteomes" id="UP000199771"/>
    </source>
</evidence>
<evidence type="ECO:0000256" key="4">
    <source>
        <dbReference type="ARBA" id="ARBA00022737"/>
    </source>
</evidence>
<evidence type="ECO:0000259" key="9">
    <source>
        <dbReference type="PROSITE" id="PS51202"/>
    </source>
</evidence>
<feature type="domain" description="RCK C-terminal" evidence="9">
    <location>
        <begin position="368"/>
        <end position="453"/>
    </location>
</feature>
<dbReference type="FunFam" id="3.30.70.1450:FF:000001">
    <property type="entry name" value="Trk system potassium transporter TrkA"/>
    <property type="match status" value="1"/>
</dbReference>
<dbReference type="STRING" id="1076937.SAMN04488120_10159"/>
<dbReference type="GO" id="GO:0015079">
    <property type="term" value="F:potassium ion transmembrane transporter activity"/>
    <property type="evidence" value="ECO:0007669"/>
    <property type="project" value="InterPro"/>
</dbReference>
<dbReference type="Pfam" id="PF02254">
    <property type="entry name" value="TrkA_N"/>
    <property type="match status" value="2"/>
</dbReference>
<dbReference type="InterPro" id="IPR006036">
    <property type="entry name" value="K_uptake_TrkA"/>
</dbReference>
<evidence type="ECO:0000256" key="1">
    <source>
        <dbReference type="ARBA" id="ARBA00017378"/>
    </source>
</evidence>
<evidence type="ECO:0000256" key="5">
    <source>
        <dbReference type="ARBA" id="ARBA00022958"/>
    </source>
</evidence>
<dbReference type="FunFam" id="3.40.50.720:FF:000027">
    <property type="entry name" value="Trk system potassium transporter TrkA"/>
    <property type="match status" value="1"/>
</dbReference>
<dbReference type="PRINTS" id="PR00335">
    <property type="entry name" value="KUPTAKETRKA"/>
</dbReference>
<dbReference type="NCBIfam" id="NF007030">
    <property type="entry name" value="PRK09496.1-1"/>
    <property type="match status" value="1"/>
</dbReference>
<dbReference type="NCBIfam" id="NF007039">
    <property type="entry name" value="PRK09496.3-2"/>
    <property type="match status" value="1"/>
</dbReference>
<dbReference type="PANTHER" id="PTHR43833:SF5">
    <property type="entry name" value="TRK SYSTEM POTASSIUM UPTAKE PROTEIN TRKA"/>
    <property type="match status" value="1"/>
</dbReference>
<dbReference type="AlphaFoldDB" id="A0A1I2H0S7"/>
<evidence type="ECO:0000256" key="3">
    <source>
        <dbReference type="ARBA" id="ARBA00022538"/>
    </source>
</evidence>
<keyword evidence="3" id="KW-0633">Potassium transport</keyword>
<feature type="domain" description="RCK N-terminal" evidence="8">
    <location>
        <begin position="1"/>
        <end position="117"/>
    </location>
</feature>
<evidence type="ECO:0000313" key="10">
    <source>
        <dbReference type="EMBL" id="SFF22993.1"/>
    </source>
</evidence>
<keyword evidence="5" id="KW-0630">Potassium</keyword>
<dbReference type="InterPro" id="IPR003148">
    <property type="entry name" value="RCK_N"/>
</dbReference>
<dbReference type="Gene3D" id="3.30.70.1450">
    <property type="entry name" value="Regulator of K+ conductance, C-terminal domain"/>
    <property type="match status" value="2"/>
</dbReference>
<sequence length="458" mass="50161">MKIIILGAGQVGSTLAENLASEQNDVTVVDLRPAALEDLQERLDIRTVVGHAAYPSTLRQAGADDADMIIAVTSSDETNMLACQIANTLFNTPTKIARVRATEYLKEDRLFGPDALPVDMRISPEQLVTDLIRRLIEYPGALQVVEFADGKVRLVGVKAYYGGPLVSRQLRELPAHLPGIDARVAAIYRRGRPIIPEGDTVIEAEDEVFFVAARDHIPKIIAELRRLDKPVKRVMLAGGGNIGLRLARALETSKIQVKIIEKSKERAHLLSEQLEHSIVLIGDAANESLLREENIEDVDVFCAITNDDEANILSAMLAKRLGARKAMCLINRVSYVDLVEGGSIDIAISPQSSTVSALLARVRRGDVVKVHSLRRGAAEAIEAVAHGDRHNSKVVGRRLDEIKLPPGTTIGAIVRGDEVIIAHHDTVIEAEDHVILFIVDKKRVKDVEKLFQVGLSFF</sequence>
<dbReference type="InterPro" id="IPR036721">
    <property type="entry name" value="RCK_C_sf"/>
</dbReference>
<dbReference type="NCBIfam" id="NF007032">
    <property type="entry name" value="PRK09496.1-4"/>
    <property type="match status" value="1"/>
</dbReference>
<dbReference type="GO" id="GO:0005886">
    <property type="term" value="C:plasma membrane"/>
    <property type="evidence" value="ECO:0007669"/>
    <property type="project" value="InterPro"/>
</dbReference>
<dbReference type="SUPFAM" id="SSF116726">
    <property type="entry name" value="TrkA C-terminal domain-like"/>
    <property type="match status" value="2"/>
</dbReference>
<dbReference type="PROSITE" id="PS51201">
    <property type="entry name" value="RCK_N"/>
    <property type="match status" value="2"/>
</dbReference>
<keyword evidence="6" id="KW-0520">NAD</keyword>
<dbReference type="InterPro" id="IPR006037">
    <property type="entry name" value="RCK_C"/>
</dbReference>
<keyword evidence="11" id="KW-1185">Reference proteome</keyword>
<evidence type="ECO:0000256" key="6">
    <source>
        <dbReference type="ARBA" id="ARBA00023027"/>
    </source>
</evidence>